<keyword evidence="2" id="KW-1003">Cell membrane</keyword>
<dbReference type="GO" id="GO:0022857">
    <property type="term" value="F:transmembrane transporter activity"/>
    <property type="evidence" value="ECO:0007669"/>
    <property type="project" value="InterPro"/>
</dbReference>
<dbReference type="OrthoDB" id="4202875at2"/>
<dbReference type="PANTHER" id="PTHR23513">
    <property type="entry name" value="INTEGRAL MEMBRANE EFFLUX PROTEIN-RELATED"/>
    <property type="match status" value="1"/>
</dbReference>
<protein>
    <submittedName>
        <fullName evidence="8">Predicted arabinose efflux permease, MFS family</fullName>
    </submittedName>
</protein>
<feature type="transmembrane region" description="Helical" evidence="6">
    <location>
        <begin position="357"/>
        <end position="378"/>
    </location>
</feature>
<feature type="transmembrane region" description="Helical" evidence="6">
    <location>
        <begin position="129"/>
        <end position="150"/>
    </location>
</feature>
<comment type="subcellular location">
    <subcellularLocation>
        <location evidence="1">Cell membrane</location>
        <topology evidence="1">Multi-pass membrane protein</topology>
    </subcellularLocation>
</comment>
<evidence type="ECO:0000256" key="1">
    <source>
        <dbReference type="ARBA" id="ARBA00004651"/>
    </source>
</evidence>
<reference evidence="8 9" key="1">
    <citation type="submission" date="2017-09" db="EMBL/GenBank/DDBJ databases">
        <authorList>
            <person name="Ehlers B."/>
            <person name="Leendertz F.H."/>
        </authorList>
    </citation>
    <scope>NUCLEOTIDE SEQUENCE [LARGE SCALE GENOMIC DNA]</scope>
    <source>
        <strain evidence="8 9">CGMCC 4.6857</strain>
    </source>
</reference>
<dbReference type="Gene3D" id="1.20.1250.20">
    <property type="entry name" value="MFS general substrate transporter like domains"/>
    <property type="match status" value="1"/>
</dbReference>
<proteinExistence type="predicted"/>
<feature type="transmembrane region" description="Helical" evidence="6">
    <location>
        <begin position="330"/>
        <end position="351"/>
    </location>
</feature>
<evidence type="ECO:0000256" key="5">
    <source>
        <dbReference type="ARBA" id="ARBA00023136"/>
    </source>
</evidence>
<dbReference type="Pfam" id="PF07690">
    <property type="entry name" value="MFS_1"/>
    <property type="match status" value="1"/>
</dbReference>
<evidence type="ECO:0000256" key="2">
    <source>
        <dbReference type="ARBA" id="ARBA00022475"/>
    </source>
</evidence>
<keyword evidence="3 6" id="KW-0812">Transmembrane</keyword>
<feature type="transmembrane region" description="Helical" evidence="6">
    <location>
        <begin position="296"/>
        <end position="318"/>
    </location>
</feature>
<feature type="transmembrane region" description="Helical" evidence="6">
    <location>
        <begin position="156"/>
        <end position="179"/>
    </location>
</feature>
<keyword evidence="9" id="KW-1185">Reference proteome</keyword>
<dbReference type="PROSITE" id="PS50850">
    <property type="entry name" value="MFS"/>
    <property type="match status" value="1"/>
</dbReference>
<gene>
    <name evidence="8" type="ORF">SAMN05421748_121151</name>
</gene>
<dbReference type="GO" id="GO:0005886">
    <property type="term" value="C:plasma membrane"/>
    <property type="evidence" value="ECO:0007669"/>
    <property type="project" value="UniProtKB-SubCell"/>
</dbReference>
<feature type="transmembrane region" description="Helical" evidence="6">
    <location>
        <begin position="68"/>
        <end position="88"/>
    </location>
</feature>
<evidence type="ECO:0000256" key="6">
    <source>
        <dbReference type="SAM" id="Phobius"/>
    </source>
</evidence>
<evidence type="ECO:0000259" key="7">
    <source>
        <dbReference type="PROSITE" id="PS50850"/>
    </source>
</evidence>
<dbReference type="InterPro" id="IPR036259">
    <property type="entry name" value="MFS_trans_sf"/>
</dbReference>
<evidence type="ECO:0000256" key="3">
    <source>
        <dbReference type="ARBA" id="ARBA00022692"/>
    </source>
</evidence>
<dbReference type="PRINTS" id="PR01035">
    <property type="entry name" value="TCRTETA"/>
</dbReference>
<dbReference type="RefSeq" id="WP_097326039.1">
    <property type="nucleotide sequence ID" value="NZ_OBDY01000021.1"/>
</dbReference>
<dbReference type="EMBL" id="OBDY01000021">
    <property type="protein sequence ID" value="SNY60509.1"/>
    <property type="molecule type" value="Genomic_DNA"/>
</dbReference>
<name>A0A285JJN2_9ACTN</name>
<feature type="transmembrane region" description="Helical" evidence="6">
    <location>
        <begin position="240"/>
        <end position="259"/>
    </location>
</feature>
<dbReference type="AlphaFoldDB" id="A0A285JJN2"/>
<dbReference type="SUPFAM" id="SSF103473">
    <property type="entry name" value="MFS general substrate transporter"/>
    <property type="match status" value="1"/>
</dbReference>
<evidence type="ECO:0000256" key="4">
    <source>
        <dbReference type="ARBA" id="ARBA00022989"/>
    </source>
</evidence>
<feature type="transmembrane region" description="Helical" evidence="6">
    <location>
        <begin position="36"/>
        <end position="56"/>
    </location>
</feature>
<feature type="transmembrane region" description="Helical" evidence="6">
    <location>
        <begin position="207"/>
        <end position="228"/>
    </location>
</feature>
<organism evidence="8 9">
    <name type="scientific">Paractinoplanes atraurantiacus</name>
    <dbReference type="NCBI Taxonomy" id="1036182"/>
    <lineage>
        <taxon>Bacteria</taxon>
        <taxon>Bacillati</taxon>
        <taxon>Actinomycetota</taxon>
        <taxon>Actinomycetes</taxon>
        <taxon>Micromonosporales</taxon>
        <taxon>Micromonosporaceae</taxon>
        <taxon>Paractinoplanes</taxon>
    </lineage>
</organism>
<evidence type="ECO:0000313" key="9">
    <source>
        <dbReference type="Proteomes" id="UP000219612"/>
    </source>
</evidence>
<feature type="transmembrane region" description="Helical" evidence="6">
    <location>
        <begin position="271"/>
        <end position="290"/>
    </location>
</feature>
<dbReference type="InterPro" id="IPR011701">
    <property type="entry name" value="MFS"/>
</dbReference>
<evidence type="ECO:0000313" key="8">
    <source>
        <dbReference type="EMBL" id="SNY60509.1"/>
    </source>
</evidence>
<dbReference type="InterPro" id="IPR001958">
    <property type="entry name" value="Tet-R_TetA/multi-R_MdtG-like"/>
</dbReference>
<feature type="transmembrane region" description="Helical" evidence="6">
    <location>
        <begin position="94"/>
        <end position="117"/>
    </location>
</feature>
<feature type="domain" description="Major facilitator superfamily (MFS) profile" evidence="7">
    <location>
        <begin position="1"/>
        <end position="383"/>
    </location>
</feature>
<sequence length="396" mass="39889">MTLTRYVGAAVCARLADEGARVAILLLALDRTGNEALGGLLIAALMVPHVVAAPITGALADAVHRRRLLYFLAFLGYGGSLLAGAELIGHSTAAAAALLILAGCCAPLLIGGLSSLLPDLVPGRLERAFGFDVMSYSIAGIAGPALAAVLADLAGASWSVVGLVTLVVAGAVLVASLPLPNVEGDRSRKRIQSPLAAFTVMVRRPRLGAVTLGTVFSMLGVGALPLVAALLAEETGRHELTGLVLSAGAAGGLLTSLLLTRWPIRRRPPEWVVAVSLAATAVPFLLLILFPAGWAGLPLFAIAGALGVPVSVAVFAVRDQESPPEIRTQVFTLGAGVKVTAAATGAAVAGLAAPAGVVALLAGIAVCQMLGALAVVLVPRVTPVSSRAESIVSQAN</sequence>
<dbReference type="Proteomes" id="UP000219612">
    <property type="component" value="Unassembled WGS sequence"/>
</dbReference>
<dbReference type="InterPro" id="IPR020846">
    <property type="entry name" value="MFS_dom"/>
</dbReference>
<accession>A0A285JJN2</accession>
<keyword evidence="5 6" id="KW-0472">Membrane</keyword>
<keyword evidence="4 6" id="KW-1133">Transmembrane helix</keyword>
<dbReference type="PANTHER" id="PTHR23513:SF11">
    <property type="entry name" value="STAPHYLOFERRIN A TRANSPORTER"/>
    <property type="match status" value="1"/>
</dbReference>